<comment type="caution">
    <text evidence="1">The sequence shown here is derived from an EMBL/GenBank/DDBJ whole genome shotgun (WGS) entry which is preliminary data.</text>
</comment>
<name>A0A8X6TXB0_NEPPI</name>
<reference evidence="1" key="1">
    <citation type="submission" date="2020-08" db="EMBL/GenBank/DDBJ databases">
        <title>Multicomponent nature underlies the extraordinary mechanical properties of spider dragline silk.</title>
        <authorList>
            <person name="Kono N."/>
            <person name="Nakamura H."/>
            <person name="Mori M."/>
            <person name="Yoshida Y."/>
            <person name="Ohtoshi R."/>
            <person name="Malay A.D."/>
            <person name="Moran D.A.P."/>
            <person name="Tomita M."/>
            <person name="Numata K."/>
            <person name="Arakawa K."/>
        </authorList>
    </citation>
    <scope>NUCLEOTIDE SEQUENCE</scope>
</reference>
<accession>A0A8X6TXB0</accession>
<evidence type="ECO:0000313" key="2">
    <source>
        <dbReference type="Proteomes" id="UP000887013"/>
    </source>
</evidence>
<gene>
    <name evidence="1" type="ORF">NPIL_154921</name>
</gene>
<organism evidence="1 2">
    <name type="scientific">Nephila pilipes</name>
    <name type="common">Giant wood spider</name>
    <name type="synonym">Nephila maculata</name>
    <dbReference type="NCBI Taxonomy" id="299642"/>
    <lineage>
        <taxon>Eukaryota</taxon>
        <taxon>Metazoa</taxon>
        <taxon>Ecdysozoa</taxon>
        <taxon>Arthropoda</taxon>
        <taxon>Chelicerata</taxon>
        <taxon>Arachnida</taxon>
        <taxon>Araneae</taxon>
        <taxon>Araneomorphae</taxon>
        <taxon>Entelegynae</taxon>
        <taxon>Araneoidea</taxon>
        <taxon>Nephilidae</taxon>
        <taxon>Nephila</taxon>
    </lineage>
</organism>
<dbReference type="EMBL" id="BMAW01018778">
    <property type="protein sequence ID" value="GFT60074.1"/>
    <property type="molecule type" value="Genomic_DNA"/>
</dbReference>
<sequence length="94" mass="10380">MTPASPPLLGIQNSSREPSTRGEAVFLDLNDTIFFLPSVASCAIVKKRTAIASDESINNIMQFSELSFCKCYPFENSDVVVFSEYLLKLEPVLS</sequence>
<evidence type="ECO:0000313" key="1">
    <source>
        <dbReference type="EMBL" id="GFT60074.1"/>
    </source>
</evidence>
<proteinExistence type="predicted"/>
<dbReference type="Proteomes" id="UP000887013">
    <property type="component" value="Unassembled WGS sequence"/>
</dbReference>
<dbReference type="AlphaFoldDB" id="A0A8X6TXB0"/>
<keyword evidence="2" id="KW-1185">Reference proteome</keyword>
<protein>
    <submittedName>
        <fullName evidence="1">Uncharacterized protein</fullName>
    </submittedName>
</protein>